<name>A0A0F5VEF3_9GAMM</name>
<dbReference type="SMART" id="SM00495">
    <property type="entry name" value="ChtBD3"/>
    <property type="match status" value="1"/>
</dbReference>
<dbReference type="Pfam" id="PF18416">
    <property type="entry name" value="GbpA_2"/>
    <property type="match status" value="1"/>
</dbReference>
<dbReference type="RefSeq" id="WP_046220521.1">
    <property type="nucleotide sequence ID" value="NZ_JWYV01000007.1"/>
</dbReference>
<evidence type="ECO:0000259" key="6">
    <source>
        <dbReference type="SMART" id="SM00495"/>
    </source>
</evidence>
<dbReference type="STRING" id="265726.KY46_10075"/>
<keyword evidence="4" id="KW-0378">Hydrolase</keyword>
<dbReference type="EMBL" id="JWYV01000007">
    <property type="protein sequence ID" value="KKC99874.1"/>
    <property type="molecule type" value="Genomic_DNA"/>
</dbReference>
<dbReference type="CDD" id="cd21177">
    <property type="entry name" value="LPMO_AA10"/>
    <property type="match status" value="1"/>
</dbReference>
<evidence type="ECO:0000256" key="4">
    <source>
        <dbReference type="ARBA" id="ARBA00022801"/>
    </source>
</evidence>
<evidence type="ECO:0000256" key="5">
    <source>
        <dbReference type="SAM" id="SignalP"/>
    </source>
</evidence>
<dbReference type="Proteomes" id="UP000033633">
    <property type="component" value="Unassembled WGS sequence"/>
</dbReference>
<dbReference type="InterPro" id="IPR051024">
    <property type="entry name" value="GlcNAc_Chitin_IntDeg"/>
</dbReference>
<feature type="domain" description="Chitin-binding type-3" evidence="6">
    <location>
        <begin position="346"/>
        <end position="388"/>
    </location>
</feature>
<dbReference type="GO" id="GO:0004553">
    <property type="term" value="F:hydrolase activity, hydrolyzing O-glycosyl compounds"/>
    <property type="evidence" value="ECO:0007669"/>
    <property type="project" value="InterPro"/>
</dbReference>
<dbReference type="Pfam" id="PF03067">
    <property type="entry name" value="LPMO_10"/>
    <property type="match status" value="1"/>
</dbReference>
<keyword evidence="2" id="KW-0147">Chitin-binding</keyword>
<dbReference type="GO" id="GO:0030246">
    <property type="term" value="F:carbohydrate binding"/>
    <property type="evidence" value="ECO:0007669"/>
    <property type="project" value="InterPro"/>
</dbReference>
<dbReference type="GO" id="GO:0005975">
    <property type="term" value="P:carbohydrate metabolic process"/>
    <property type="evidence" value="ECO:0007669"/>
    <property type="project" value="InterPro"/>
</dbReference>
<dbReference type="Gene3D" id="2.70.50.50">
    <property type="entry name" value="chitin-binding protein cbp21"/>
    <property type="match status" value="1"/>
</dbReference>
<evidence type="ECO:0000256" key="3">
    <source>
        <dbReference type="ARBA" id="ARBA00022729"/>
    </source>
</evidence>
<dbReference type="InterPro" id="IPR036573">
    <property type="entry name" value="CBM_sf_5/12"/>
</dbReference>
<dbReference type="InterPro" id="IPR014756">
    <property type="entry name" value="Ig_E-set"/>
</dbReference>
<dbReference type="PANTHER" id="PTHR34823">
    <property type="entry name" value="GLCNAC-BINDING PROTEIN A"/>
    <property type="match status" value="1"/>
</dbReference>
<dbReference type="SUPFAM" id="SSF51055">
    <property type="entry name" value="Carbohydrate binding domain"/>
    <property type="match status" value="1"/>
</dbReference>
<keyword evidence="8" id="KW-1185">Reference proteome</keyword>
<reference evidence="7 8" key="1">
    <citation type="submission" date="2014-12" db="EMBL/GenBank/DDBJ databases">
        <title>Mercury Reductase activity and rhizosphere competence traits in the genome of root associated Photobacterium halotolerans MELD1.</title>
        <authorList>
            <person name="Mathew D.C."/>
            <person name="Huang C.-C."/>
        </authorList>
    </citation>
    <scope>NUCLEOTIDE SEQUENCE [LARGE SCALE GENOMIC DNA]</scope>
    <source>
        <strain evidence="7 8">MELD1</strain>
    </source>
</reference>
<dbReference type="Gene3D" id="2.10.10.20">
    <property type="entry name" value="Carbohydrate-binding module superfamily 5/12"/>
    <property type="match status" value="1"/>
</dbReference>
<evidence type="ECO:0000256" key="1">
    <source>
        <dbReference type="ARBA" id="ARBA00022525"/>
    </source>
</evidence>
<keyword evidence="1" id="KW-0964">Secreted</keyword>
<dbReference type="Gene3D" id="3.30.70.2150">
    <property type="match status" value="1"/>
</dbReference>
<keyword evidence="3 5" id="KW-0732">Signal</keyword>
<dbReference type="InterPro" id="IPR003610">
    <property type="entry name" value="CBM5/12"/>
</dbReference>
<dbReference type="PATRIC" id="fig|265726.11.peg.4166"/>
<dbReference type="GO" id="GO:0008061">
    <property type="term" value="F:chitin binding"/>
    <property type="evidence" value="ECO:0007669"/>
    <property type="project" value="UniProtKB-KW"/>
</dbReference>
<dbReference type="InterPro" id="IPR004302">
    <property type="entry name" value="Cellulose/chitin-bd_N"/>
</dbReference>
<feature type="signal peptide" evidence="5">
    <location>
        <begin position="1"/>
        <end position="30"/>
    </location>
</feature>
<gene>
    <name evidence="7" type="ORF">KY46_10075</name>
</gene>
<dbReference type="PANTHER" id="PTHR34823:SF1">
    <property type="entry name" value="CHITIN-BINDING TYPE-4 DOMAIN-CONTAINING PROTEIN"/>
    <property type="match status" value="1"/>
</dbReference>
<feature type="chain" id="PRO_5002496737" description="Chitin-binding type-3 domain-containing protein" evidence="5">
    <location>
        <begin position="31"/>
        <end position="388"/>
    </location>
</feature>
<dbReference type="OrthoDB" id="3675244at2"/>
<dbReference type="GO" id="GO:0005576">
    <property type="term" value="C:extracellular region"/>
    <property type="evidence" value="ECO:0007669"/>
    <property type="project" value="InterPro"/>
</dbReference>
<organism evidence="7 8">
    <name type="scientific">Photobacterium halotolerans</name>
    <dbReference type="NCBI Taxonomy" id="265726"/>
    <lineage>
        <taxon>Bacteria</taxon>
        <taxon>Pseudomonadati</taxon>
        <taxon>Pseudomonadota</taxon>
        <taxon>Gammaproteobacteria</taxon>
        <taxon>Vibrionales</taxon>
        <taxon>Vibrionaceae</taxon>
        <taxon>Photobacterium</taxon>
    </lineage>
</organism>
<dbReference type="InterPro" id="IPR041029">
    <property type="entry name" value="GbpA_2"/>
</dbReference>
<sequence length="388" mass="42772">MLVQHASWRKGLLCFAITSVLSSLSATVHAHGYMDYPPARQEICDRDGGYWDTTDGSTIPNAACRAAFLQSGWYPFIQKPEFARLVSDYNNQSAVEQAIPDGSLCSGADSKKSGIDLPSPYWQKTLVELTDNGQLTLLYRAETPHSPSFWKFYLSKPGFDSAAQPLAWSDLDLVAEVGNVPTTTINGLKYYQMTITLPTDRTGDAVLFTRWQRADPAGEGFYNCSDIRFAGTDSGQPDSWTSAGAYVKATDIAQPGESAWFRIFDHNGQETVSEQLAITTANQAQGIWAEDLAATINQTYPQMVQVGKQDSGGTIAFDAQDLFGNQVFLKNQGYTYQLDIKVVPAAPEWIASQVYVAGDKVLYQGQLYTAKWWTKGDQPGQADVWQLN</sequence>
<accession>A0A0F5VEF3</accession>
<comment type="caution">
    <text evidence="7">The sequence shown here is derived from an EMBL/GenBank/DDBJ whole genome shotgun (WGS) entry which is preliminary data.</text>
</comment>
<dbReference type="Pfam" id="PF02839">
    <property type="entry name" value="CBM_5_12"/>
    <property type="match status" value="1"/>
</dbReference>
<dbReference type="AlphaFoldDB" id="A0A0F5VEF3"/>
<evidence type="ECO:0000313" key="8">
    <source>
        <dbReference type="Proteomes" id="UP000033633"/>
    </source>
</evidence>
<evidence type="ECO:0000256" key="2">
    <source>
        <dbReference type="ARBA" id="ARBA00022669"/>
    </source>
</evidence>
<evidence type="ECO:0000313" key="7">
    <source>
        <dbReference type="EMBL" id="KKC99874.1"/>
    </source>
</evidence>
<dbReference type="SUPFAM" id="SSF81296">
    <property type="entry name" value="E set domains"/>
    <property type="match status" value="1"/>
</dbReference>
<dbReference type="CDD" id="cd12215">
    <property type="entry name" value="ChiC_BD"/>
    <property type="match status" value="1"/>
</dbReference>
<proteinExistence type="predicted"/>
<protein>
    <recommendedName>
        <fullName evidence="6">Chitin-binding type-3 domain-containing protein</fullName>
    </recommendedName>
</protein>